<dbReference type="InterPro" id="IPR013783">
    <property type="entry name" value="Ig-like_fold"/>
</dbReference>
<dbReference type="Gene3D" id="3.40.570.10">
    <property type="entry name" value="Extracellular Endonuclease, subunit A"/>
    <property type="match status" value="1"/>
</dbReference>
<dbReference type="GO" id="GO:0005886">
    <property type="term" value="C:plasma membrane"/>
    <property type="evidence" value="ECO:0007669"/>
    <property type="project" value="TreeGrafter"/>
</dbReference>
<evidence type="ECO:0000256" key="5">
    <source>
        <dbReference type="ARBA" id="ARBA00023180"/>
    </source>
</evidence>
<dbReference type="InterPro" id="IPR044929">
    <property type="entry name" value="DNA/RNA_non-sp_Endonuclease_sf"/>
</dbReference>
<evidence type="ECO:0000256" key="10">
    <source>
        <dbReference type="SAM" id="SignalP"/>
    </source>
</evidence>
<dbReference type="GO" id="GO:0046872">
    <property type="term" value="F:metal ion binding"/>
    <property type="evidence" value="ECO:0007669"/>
    <property type="project" value="InterPro"/>
</dbReference>
<reference evidence="12" key="1">
    <citation type="submission" date="2023-03" db="EMBL/GenBank/DDBJ databases">
        <title>Chromosome-level genomes of two armyworms, Mythimna separata and Mythimna loreyi, provide insights into the biosynthesis and reception of sex pheromones.</title>
        <authorList>
            <person name="Zhao H."/>
        </authorList>
    </citation>
    <scope>NUCLEOTIDE SEQUENCE</scope>
    <source>
        <strain evidence="12">BeijingLab</strain>
        <tissue evidence="12">Pupa</tissue>
    </source>
</reference>
<dbReference type="InterPro" id="IPR003598">
    <property type="entry name" value="Ig_sub2"/>
</dbReference>
<dbReference type="FunFam" id="2.60.40.10:FF:000032">
    <property type="entry name" value="palladin isoform X1"/>
    <property type="match status" value="1"/>
</dbReference>
<dbReference type="InterPro" id="IPR056861">
    <property type="entry name" value="HMCN1-like_VWA"/>
</dbReference>
<keyword evidence="5" id="KW-0325">Glycoprotein</keyword>
<dbReference type="PANTHER" id="PTHR45080">
    <property type="entry name" value="CONTACTIN 5"/>
    <property type="match status" value="1"/>
</dbReference>
<dbReference type="PANTHER" id="PTHR45080:SF8">
    <property type="entry name" value="IG-LIKE DOMAIN-CONTAINING PROTEIN"/>
    <property type="match status" value="1"/>
</dbReference>
<dbReference type="GO" id="GO:0005576">
    <property type="term" value="C:extracellular region"/>
    <property type="evidence" value="ECO:0007669"/>
    <property type="project" value="UniProtKB-SubCell"/>
</dbReference>
<dbReference type="SUPFAM" id="SSF54060">
    <property type="entry name" value="His-Me finger endonucleases"/>
    <property type="match status" value="1"/>
</dbReference>
<dbReference type="Pfam" id="PF01223">
    <property type="entry name" value="Endonuclease_NS"/>
    <property type="match status" value="1"/>
</dbReference>
<gene>
    <name evidence="12" type="ORF">PYW07_006336</name>
</gene>
<dbReference type="GO" id="GO:0050808">
    <property type="term" value="P:synapse organization"/>
    <property type="evidence" value="ECO:0007669"/>
    <property type="project" value="TreeGrafter"/>
</dbReference>
<keyword evidence="2" id="KW-0964">Secreted</keyword>
<comment type="similarity">
    <text evidence="7">Belongs to the hemolin family.</text>
</comment>
<organism evidence="12 13">
    <name type="scientific">Mythimna separata</name>
    <name type="common">Oriental armyworm</name>
    <name type="synonym">Pseudaletia separata</name>
    <dbReference type="NCBI Taxonomy" id="271217"/>
    <lineage>
        <taxon>Eukaryota</taxon>
        <taxon>Metazoa</taxon>
        <taxon>Ecdysozoa</taxon>
        <taxon>Arthropoda</taxon>
        <taxon>Hexapoda</taxon>
        <taxon>Insecta</taxon>
        <taxon>Pterygota</taxon>
        <taxon>Neoptera</taxon>
        <taxon>Endopterygota</taxon>
        <taxon>Lepidoptera</taxon>
        <taxon>Glossata</taxon>
        <taxon>Ditrysia</taxon>
        <taxon>Noctuoidea</taxon>
        <taxon>Noctuidae</taxon>
        <taxon>Noctuinae</taxon>
        <taxon>Hadenini</taxon>
        <taxon>Mythimna</taxon>
    </lineage>
</organism>
<dbReference type="PROSITE" id="PS50835">
    <property type="entry name" value="IG_LIKE"/>
    <property type="match status" value="5"/>
</dbReference>
<keyword evidence="13" id="KW-1185">Reference proteome</keyword>
<feature type="domain" description="Ig-like" evidence="11">
    <location>
        <begin position="684"/>
        <end position="768"/>
    </location>
</feature>
<dbReference type="GO" id="GO:0043025">
    <property type="term" value="C:neuronal cell body"/>
    <property type="evidence" value="ECO:0007669"/>
    <property type="project" value="TreeGrafter"/>
</dbReference>
<feature type="domain" description="Ig-like" evidence="11">
    <location>
        <begin position="597"/>
        <end position="677"/>
    </location>
</feature>
<dbReference type="InterPro" id="IPR007110">
    <property type="entry name" value="Ig-like_dom"/>
</dbReference>
<evidence type="ECO:0000313" key="13">
    <source>
        <dbReference type="Proteomes" id="UP001231518"/>
    </source>
</evidence>
<dbReference type="SMART" id="SM00409">
    <property type="entry name" value="IG"/>
    <property type="match status" value="5"/>
</dbReference>
<evidence type="ECO:0000256" key="7">
    <source>
        <dbReference type="ARBA" id="ARBA00061228"/>
    </source>
</evidence>
<feature type="domain" description="Ig-like" evidence="11">
    <location>
        <begin position="508"/>
        <end position="594"/>
    </location>
</feature>
<accession>A0AAD7YWH3</accession>
<evidence type="ECO:0000256" key="3">
    <source>
        <dbReference type="ARBA" id="ARBA00022729"/>
    </source>
</evidence>
<comment type="subcellular location">
    <subcellularLocation>
        <location evidence="1">Secreted</location>
    </subcellularLocation>
</comment>
<evidence type="ECO:0000313" key="12">
    <source>
        <dbReference type="EMBL" id="KAJ8728640.1"/>
    </source>
</evidence>
<feature type="region of interest" description="Disordered" evidence="9">
    <location>
        <begin position="309"/>
        <end position="329"/>
    </location>
</feature>
<keyword evidence="4" id="KW-1015">Disulfide bond</keyword>
<dbReference type="Gene3D" id="2.60.40.10">
    <property type="entry name" value="Immunoglobulins"/>
    <property type="match status" value="5"/>
</dbReference>
<name>A0AAD7YWH3_MYTSE</name>
<dbReference type="Proteomes" id="UP001231518">
    <property type="component" value="Chromosome 19"/>
</dbReference>
<evidence type="ECO:0000259" key="11">
    <source>
        <dbReference type="PROSITE" id="PS50835"/>
    </source>
</evidence>
<dbReference type="GO" id="GO:0032991">
    <property type="term" value="C:protein-containing complex"/>
    <property type="evidence" value="ECO:0007669"/>
    <property type="project" value="UniProtKB-ARBA"/>
</dbReference>
<dbReference type="GO" id="GO:0007156">
    <property type="term" value="P:homophilic cell adhesion via plasma membrane adhesion molecules"/>
    <property type="evidence" value="ECO:0007669"/>
    <property type="project" value="TreeGrafter"/>
</dbReference>
<dbReference type="Pfam" id="PF07679">
    <property type="entry name" value="I-set"/>
    <property type="match status" value="3"/>
</dbReference>
<evidence type="ECO:0000256" key="8">
    <source>
        <dbReference type="ARBA" id="ARBA00068688"/>
    </source>
</evidence>
<dbReference type="GO" id="GO:0016787">
    <property type="term" value="F:hydrolase activity"/>
    <property type="evidence" value="ECO:0007669"/>
    <property type="project" value="InterPro"/>
</dbReference>
<dbReference type="EMBL" id="JARGEI010000007">
    <property type="protein sequence ID" value="KAJ8728640.1"/>
    <property type="molecule type" value="Genomic_DNA"/>
</dbReference>
<evidence type="ECO:0000256" key="4">
    <source>
        <dbReference type="ARBA" id="ARBA00023157"/>
    </source>
</evidence>
<keyword evidence="3 10" id="KW-0732">Signal</keyword>
<evidence type="ECO:0000256" key="1">
    <source>
        <dbReference type="ARBA" id="ARBA00004613"/>
    </source>
</evidence>
<dbReference type="GO" id="GO:0003676">
    <property type="term" value="F:nucleic acid binding"/>
    <property type="evidence" value="ECO:0007669"/>
    <property type="project" value="InterPro"/>
</dbReference>
<dbReference type="SMART" id="SM00408">
    <property type="entry name" value="IGc2"/>
    <property type="match status" value="5"/>
</dbReference>
<proteinExistence type="inferred from homology"/>
<dbReference type="InterPro" id="IPR001604">
    <property type="entry name" value="Endo_G_ENPP1-like_dom"/>
</dbReference>
<feature type="domain" description="Ig-like" evidence="11">
    <location>
        <begin position="786"/>
        <end position="876"/>
    </location>
</feature>
<dbReference type="InterPro" id="IPR036465">
    <property type="entry name" value="vWFA_dom_sf"/>
</dbReference>
<evidence type="ECO:0000256" key="6">
    <source>
        <dbReference type="ARBA" id="ARBA00023319"/>
    </source>
</evidence>
<dbReference type="SUPFAM" id="SSF48726">
    <property type="entry name" value="Immunoglobulin"/>
    <property type="match status" value="5"/>
</dbReference>
<dbReference type="CDD" id="cd00198">
    <property type="entry name" value="vWFA"/>
    <property type="match status" value="1"/>
</dbReference>
<dbReference type="GO" id="GO:0030424">
    <property type="term" value="C:axon"/>
    <property type="evidence" value="ECO:0007669"/>
    <property type="project" value="TreeGrafter"/>
</dbReference>
<keyword evidence="6" id="KW-0393">Immunoglobulin domain</keyword>
<dbReference type="SUPFAM" id="SSF53300">
    <property type="entry name" value="vWA-like"/>
    <property type="match status" value="1"/>
</dbReference>
<feature type="chain" id="PRO_5042205121" description="Hemolin" evidence="10">
    <location>
        <begin position="24"/>
        <end position="1300"/>
    </location>
</feature>
<dbReference type="Pfam" id="PF13927">
    <property type="entry name" value="Ig_3"/>
    <property type="match status" value="1"/>
</dbReference>
<feature type="domain" description="Ig-like" evidence="11">
    <location>
        <begin position="414"/>
        <end position="500"/>
    </location>
</feature>
<evidence type="ECO:0000256" key="9">
    <source>
        <dbReference type="SAM" id="MobiDB-lite"/>
    </source>
</evidence>
<sequence>MWGRIYPHLVLLIFVNIILKTSCQGNGSITFLIDDTSSMDDDIRQVRKSVHRIKEIVLHEKSSLIDNMVLVTLNDPGVHERIVTKDPNEFKSALDKIRVHNEAKRPYLDCWEPAMKGLLLALEKSKNNSYIFVFTDAPAKDYIDSQSVIELCQQKQTQIIFVLTGTLCSKFTYVPAAIDSYFDIATACSGLAIFVKKNEVDKVFGPIEEIIKGNKTMITTVTIPADVSKIIPFTVDSYTDYVIIYSYGKNVSLKVNEPRIPSKAIMWTENAKVLKLTNIKPGTYHATVKGSSRTTISVAGRTNFIFNHGFSESKPKSPSDTSPQPMDDDTKVYLSISVNDDQQSVKMESAQFLDMNEKPIGNKMSLTEVSKNFYVTDQFIAPSQMFKVAVSGIVLATGQAITRISKIPVTPAPPKIPPKVQGVTTMKVNKGETAQIECKVVRGFPAPNISWLFEDQSSSTFTPMPEASDSVLVITNVEHKHDGKYKCIAENVKGKDEHVTTLHVQEAPQVTGVAAKKVRIGSPTSIECTVVKGEPKPTLTWQFMNVSSTKFVSITGSDKELPISRVESKHAGRYKCVAQNSVGSDEHVTTLEVQDLPKIVPIYQGIEGDALLRIPCAAAGLPKPNITWLLNGRVINPSEKFSIEDGTLIIRSPKVSDTNSYTCEAKNEVGADSATFKAYILQVPILNGVHTVKARIGAATKIECTIDQGEPTPKISWQFMDKNASKFVPIAGSENVLHISNAENKHAGSYKCVAQNSVGSDEHVTTLTVECLSKNFGTEHYVYLKEGENKKLECEAYSSQSVKWSVTKNFEIYFESTSSPLELDSTEKSTTSRTFELHNTEPYIQIVNASSWEHDGNYTCHVSDKHGNTQTHTYVVDVGMPPKFKIEDNALINHWRGDTTDIVQYCDIEENVKPTPIVKWNLNGKDLTDLGSAGVGHYTCNVSNVHGYVLKRFDVKSTACLIIRNLQNMPNTPLILNDEGFWHELETTEYYTIVEQKMKITLSCPSLNETPNSFKTFPKKSTLDAICYKEDSFIVDDKTYKFSDLQCTGSIQPSVIKTKVKCSTETSELIRVGYNVPGFLEAYEVCFDHNSNMPLYTRILMTDTNNNGVSNGYNWYTNPGIGSKQTERGFTCKDASSSCCYSKSQLVNAVDFNDGPAKKSTFLDPLNVIPAWMPCDTSKLSWKDIKNMVRTQLPIFSDIVVWSGTHTLQEKNGAAIPRYLWKVVRLTDDDVMAIVHVNDPNPTKSDIKCKSPAQCDKHEDWLMTDDSTYCCSLPDFFKSFDIHSNDIGETMKAVLNKIKS</sequence>
<protein>
    <recommendedName>
        <fullName evidence="8">Hemolin</fullName>
    </recommendedName>
</protein>
<evidence type="ECO:0000256" key="2">
    <source>
        <dbReference type="ARBA" id="ARBA00022525"/>
    </source>
</evidence>
<dbReference type="InterPro" id="IPR013098">
    <property type="entry name" value="Ig_I-set"/>
</dbReference>
<dbReference type="GO" id="GO:0008046">
    <property type="term" value="F:axon guidance receptor activity"/>
    <property type="evidence" value="ECO:0007669"/>
    <property type="project" value="TreeGrafter"/>
</dbReference>
<dbReference type="InterPro" id="IPR036179">
    <property type="entry name" value="Ig-like_dom_sf"/>
</dbReference>
<comment type="caution">
    <text evidence="12">The sequence shown here is derived from an EMBL/GenBank/DDBJ whole genome shotgun (WGS) entry which is preliminary data.</text>
</comment>
<dbReference type="InterPro" id="IPR050958">
    <property type="entry name" value="Cell_Adh-Cytoskel_Orgn"/>
</dbReference>
<dbReference type="InterPro" id="IPR044925">
    <property type="entry name" value="His-Me_finger_sf"/>
</dbReference>
<dbReference type="Gene3D" id="3.40.50.410">
    <property type="entry name" value="von Willebrand factor, type A domain"/>
    <property type="match status" value="1"/>
</dbReference>
<dbReference type="Pfam" id="PF25106">
    <property type="entry name" value="VWA_4"/>
    <property type="match status" value="1"/>
</dbReference>
<feature type="signal peptide" evidence="10">
    <location>
        <begin position="1"/>
        <end position="23"/>
    </location>
</feature>
<dbReference type="InterPro" id="IPR003599">
    <property type="entry name" value="Ig_sub"/>
</dbReference>